<proteinExistence type="inferred from homology"/>
<dbReference type="GeneID" id="5887886"/>
<dbReference type="Pfam" id="PF06102">
    <property type="entry name" value="RRP36"/>
    <property type="match status" value="1"/>
</dbReference>
<feature type="compositionally biased region" description="Basic residues" evidence="7">
    <location>
        <begin position="362"/>
        <end position="378"/>
    </location>
</feature>
<dbReference type="GO" id="GO:0030686">
    <property type="term" value="C:90S preribosome"/>
    <property type="evidence" value="ECO:0000318"/>
    <property type="project" value="GO_Central"/>
</dbReference>
<feature type="region of interest" description="Disordered" evidence="7">
    <location>
        <begin position="267"/>
        <end position="325"/>
    </location>
</feature>
<feature type="compositionally biased region" description="Basic and acidic residues" evidence="7">
    <location>
        <begin position="297"/>
        <end position="314"/>
    </location>
</feature>
<accession>A9UQ08</accession>
<protein>
    <recommendedName>
        <fullName evidence="6">rRNA biogenesis protein RRP36</fullName>
    </recommendedName>
</protein>
<keyword evidence="5 6" id="KW-0539">Nucleus</keyword>
<feature type="compositionally biased region" description="Basic and acidic residues" evidence="7">
    <location>
        <begin position="43"/>
        <end position="54"/>
    </location>
</feature>
<evidence type="ECO:0000256" key="3">
    <source>
        <dbReference type="ARBA" id="ARBA00022517"/>
    </source>
</evidence>
<evidence type="ECO:0000256" key="1">
    <source>
        <dbReference type="ARBA" id="ARBA00004604"/>
    </source>
</evidence>
<gene>
    <name evidence="8" type="ORF">MONBRDRAFT_35572</name>
</gene>
<dbReference type="Proteomes" id="UP000001357">
    <property type="component" value="Unassembled WGS sequence"/>
</dbReference>
<evidence type="ECO:0000256" key="7">
    <source>
        <dbReference type="SAM" id="MobiDB-lite"/>
    </source>
</evidence>
<comment type="subunit">
    <text evidence="6">Associates with 90S and pre-40S pre-ribosomal particles.</text>
</comment>
<comment type="subcellular location">
    <subcellularLocation>
        <location evidence="1 6">Nucleus</location>
        <location evidence="1 6">Nucleolus</location>
    </subcellularLocation>
</comment>
<dbReference type="eggNOG" id="KOG3190">
    <property type="taxonomic scope" value="Eukaryota"/>
</dbReference>
<feature type="compositionally biased region" description="Low complexity" evidence="7">
    <location>
        <begin position="1"/>
        <end position="15"/>
    </location>
</feature>
<dbReference type="GO" id="GO:0000462">
    <property type="term" value="P:maturation of SSU-rRNA from tricistronic rRNA transcript (SSU-rRNA, 5.8S rRNA, LSU-rRNA)"/>
    <property type="evidence" value="ECO:0000318"/>
    <property type="project" value="GO_Central"/>
</dbReference>
<feature type="compositionally biased region" description="Polar residues" evidence="7">
    <location>
        <begin position="185"/>
        <end position="198"/>
    </location>
</feature>
<evidence type="ECO:0000313" key="8">
    <source>
        <dbReference type="EMBL" id="EDQ92513.1"/>
    </source>
</evidence>
<evidence type="ECO:0000256" key="2">
    <source>
        <dbReference type="ARBA" id="ARBA00009418"/>
    </source>
</evidence>
<keyword evidence="4 6" id="KW-0698">rRNA processing</keyword>
<dbReference type="FunCoup" id="A9UQ08">
    <property type="interactions" value="996"/>
</dbReference>
<feature type="region of interest" description="Disordered" evidence="7">
    <location>
        <begin position="1"/>
        <end position="147"/>
    </location>
</feature>
<dbReference type="PANTHER" id="PTHR21738:SF0">
    <property type="entry name" value="RIBOSOMAL RNA PROCESSING PROTEIN 36 HOMOLOG"/>
    <property type="match status" value="1"/>
</dbReference>
<sequence>MSRRGTAGPASAAARARARRTAGRQQVEAAWHQAVEEGDSEDEHMNRIRARMEAFDEPSSDENEEQPDMGAELPSDSEQVTYVQRQQQRLQRQSRRPRQAVSEDEDEDEDEDDTGGADETDDADQLESEESDDDDDVEGLQIQFDDDAEVQRYHAAAEDGFQALQALQEEMGLKAFRQLKARAAQVSQTASTGSTGQQPAAKKPRRQRGSSAPQEVSSKRRPRGVRQVVASYKPRARDPRFEAVSGTFHADKFDRNYEFLEEKQQQELDTVRQELRRTKDPERQEQVKRLLQSLRNKQADRKAKRTARERDHARRQAMHQAGLIDQETGLAKYHLKKSTQRQLDLLAQYDQLKSNSQLNKAMKTRRKHRVAKLKKSFPNKREEY</sequence>
<dbReference type="KEGG" id="mbr:MONBRDRAFT_35572"/>
<dbReference type="RefSeq" id="XP_001742275.1">
    <property type="nucleotide sequence ID" value="XM_001742223.1"/>
</dbReference>
<feature type="region of interest" description="Disordered" evidence="7">
    <location>
        <begin position="180"/>
        <end position="240"/>
    </location>
</feature>
<name>A9UQ08_MONBE</name>
<organism evidence="8 9">
    <name type="scientific">Monosiga brevicollis</name>
    <name type="common">Choanoflagellate</name>
    <dbReference type="NCBI Taxonomy" id="81824"/>
    <lineage>
        <taxon>Eukaryota</taxon>
        <taxon>Choanoflagellata</taxon>
        <taxon>Craspedida</taxon>
        <taxon>Salpingoecidae</taxon>
        <taxon>Monosiga</taxon>
    </lineage>
</organism>
<feature type="compositionally biased region" description="Acidic residues" evidence="7">
    <location>
        <begin position="102"/>
        <end position="147"/>
    </location>
</feature>
<comment type="similarity">
    <text evidence="2 6">Belongs to the RRP36 family.</text>
</comment>
<feature type="region of interest" description="Disordered" evidence="7">
    <location>
        <begin position="356"/>
        <end position="384"/>
    </location>
</feature>
<keyword evidence="3 6" id="KW-0690">Ribosome biogenesis</keyword>
<evidence type="ECO:0000256" key="4">
    <source>
        <dbReference type="ARBA" id="ARBA00022552"/>
    </source>
</evidence>
<feature type="compositionally biased region" description="Basic and acidic residues" evidence="7">
    <location>
        <begin position="267"/>
        <end position="288"/>
    </location>
</feature>
<dbReference type="STRING" id="81824.A9UQ08"/>
<dbReference type="InterPro" id="IPR009292">
    <property type="entry name" value="RRP36"/>
</dbReference>
<dbReference type="InParanoid" id="A9UQ08"/>
<comment type="function">
    <text evidence="6">Component of the 90S pre-ribosome involved in the maturation of rRNAs. Required for early cleavages of the pre-RNAs in the 40S ribosomal subunit maturation pathway.</text>
</comment>
<dbReference type="GO" id="GO:0005730">
    <property type="term" value="C:nucleolus"/>
    <property type="evidence" value="ECO:0000318"/>
    <property type="project" value="GO_Central"/>
</dbReference>
<dbReference type="AlphaFoldDB" id="A9UQ08"/>
<dbReference type="OMA" id="ERKEMPW"/>
<keyword evidence="6" id="KW-0687">Ribonucleoprotein</keyword>
<evidence type="ECO:0000256" key="6">
    <source>
        <dbReference type="RuleBase" id="RU368027"/>
    </source>
</evidence>
<feature type="compositionally biased region" description="Acidic residues" evidence="7">
    <location>
        <begin position="55"/>
        <end position="67"/>
    </location>
</feature>
<reference evidence="8 9" key="1">
    <citation type="journal article" date="2008" name="Nature">
        <title>The genome of the choanoflagellate Monosiga brevicollis and the origin of metazoans.</title>
        <authorList>
            <consortium name="JGI Sequencing"/>
            <person name="King N."/>
            <person name="Westbrook M.J."/>
            <person name="Young S.L."/>
            <person name="Kuo A."/>
            <person name="Abedin M."/>
            <person name="Chapman J."/>
            <person name="Fairclough S."/>
            <person name="Hellsten U."/>
            <person name="Isogai Y."/>
            <person name="Letunic I."/>
            <person name="Marr M."/>
            <person name="Pincus D."/>
            <person name="Putnam N."/>
            <person name="Rokas A."/>
            <person name="Wright K.J."/>
            <person name="Zuzow R."/>
            <person name="Dirks W."/>
            <person name="Good M."/>
            <person name="Goodstein D."/>
            <person name="Lemons D."/>
            <person name="Li W."/>
            <person name="Lyons J.B."/>
            <person name="Morris A."/>
            <person name="Nichols S."/>
            <person name="Richter D.J."/>
            <person name="Salamov A."/>
            <person name="Bork P."/>
            <person name="Lim W.A."/>
            <person name="Manning G."/>
            <person name="Miller W.T."/>
            <person name="McGinnis W."/>
            <person name="Shapiro H."/>
            <person name="Tjian R."/>
            <person name="Grigoriev I.V."/>
            <person name="Rokhsar D."/>
        </authorList>
    </citation>
    <scope>NUCLEOTIDE SEQUENCE [LARGE SCALE GENOMIC DNA]</scope>
    <source>
        <strain evidence="9">MX1 / ATCC 50154</strain>
    </source>
</reference>
<evidence type="ECO:0000313" key="9">
    <source>
        <dbReference type="Proteomes" id="UP000001357"/>
    </source>
</evidence>
<keyword evidence="9" id="KW-1185">Reference proteome</keyword>
<dbReference type="PANTHER" id="PTHR21738">
    <property type="entry name" value="RIBOSOMAL RNA PROCESSING PROTEIN 36 HOMOLOG"/>
    <property type="match status" value="1"/>
</dbReference>
<evidence type="ECO:0000256" key="5">
    <source>
        <dbReference type="ARBA" id="ARBA00023242"/>
    </source>
</evidence>
<dbReference type="EMBL" id="CH991543">
    <property type="protein sequence ID" value="EDQ92513.1"/>
    <property type="molecule type" value="Genomic_DNA"/>
</dbReference>